<name>A0A1N7SU07_9BURK</name>
<dbReference type="SUPFAM" id="SSF56784">
    <property type="entry name" value="HAD-like"/>
    <property type="match status" value="1"/>
</dbReference>
<dbReference type="AlphaFoldDB" id="A0A1N7SU07"/>
<keyword evidence="2 4" id="KW-0378">Hydrolase</keyword>
<dbReference type="EMBL" id="CYGY02000096">
    <property type="protein sequence ID" value="SIT50967.1"/>
    <property type="molecule type" value="Genomic_DNA"/>
</dbReference>
<dbReference type="SFLD" id="SFLDS00003">
    <property type="entry name" value="Haloacid_Dehalogenase"/>
    <property type="match status" value="1"/>
</dbReference>
<dbReference type="Gene3D" id="1.20.120.1600">
    <property type="match status" value="1"/>
</dbReference>
<dbReference type="Gene3D" id="3.40.50.1000">
    <property type="entry name" value="HAD superfamily/HAD-like"/>
    <property type="match status" value="1"/>
</dbReference>
<dbReference type="NCBIfam" id="TIGR01549">
    <property type="entry name" value="HAD-SF-IA-v1"/>
    <property type="match status" value="1"/>
</dbReference>
<dbReference type="Proteomes" id="UP000195569">
    <property type="component" value="Unassembled WGS sequence"/>
</dbReference>
<protein>
    <submittedName>
        <fullName evidence="4">HAD-superfamily hydrolase, subfamily IA, variant 1</fullName>
    </submittedName>
</protein>
<organism evidence="4 5">
    <name type="scientific">Paraburkholderia piptadeniae</name>
    <dbReference type="NCBI Taxonomy" id="1701573"/>
    <lineage>
        <taxon>Bacteria</taxon>
        <taxon>Pseudomonadati</taxon>
        <taxon>Pseudomonadota</taxon>
        <taxon>Betaproteobacteria</taxon>
        <taxon>Burkholderiales</taxon>
        <taxon>Burkholderiaceae</taxon>
        <taxon>Paraburkholderia</taxon>
    </lineage>
</organism>
<dbReference type="InterPro" id="IPR023214">
    <property type="entry name" value="HAD_sf"/>
</dbReference>
<comment type="caution">
    <text evidence="4">The sequence shown here is derived from an EMBL/GenBank/DDBJ whole genome shotgun (WGS) entry which is preliminary data.</text>
</comment>
<dbReference type="Pfam" id="PF00702">
    <property type="entry name" value="Hydrolase"/>
    <property type="match status" value="1"/>
</dbReference>
<evidence type="ECO:0000313" key="4">
    <source>
        <dbReference type="EMBL" id="SIT50967.1"/>
    </source>
</evidence>
<reference evidence="4" key="1">
    <citation type="submission" date="2016-12" db="EMBL/GenBank/DDBJ databases">
        <authorList>
            <person name="Moulin L."/>
        </authorList>
    </citation>
    <scope>NUCLEOTIDE SEQUENCE [LARGE SCALE GENOMIC DNA]</scope>
    <source>
        <strain evidence="4">STM 7183</strain>
    </source>
</reference>
<evidence type="ECO:0000256" key="3">
    <source>
        <dbReference type="ARBA" id="ARBA00022842"/>
    </source>
</evidence>
<accession>A0A1N7SU07</accession>
<evidence type="ECO:0000256" key="2">
    <source>
        <dbReference type="ARBA" id="ARBA00022801"/>
    </source>
</evidence>
<evidence type="ECO:0000313" key="5">
    <source>
        <dbReference type="Proteomes" id="UP000195569"/>
    </source>
</evidence>
<sequence>MYLENIKAISFDLDDTLWPFLPAVEHAEAELYSWLLEHAPKIATVLLGPDFLRTFRDEFHQSRPDLSSDYRGLRLGSIRLALLRAGEDPQLAEAAYEVFYAARHKVEFFEDVVPTLTWLKARFPLVAVTNGNADLRLTGGAEFFQTTLSAQTFGAAKPAPAIFLEAARLANVQPAQMLHVGDDYELDVAGALGAGLQAAWLVRHSNSQKKTLGQTPPARCFSVSNLTMLCEALGGPTIVKAQRTFNRHQCSLKKPTVDCISNLSRSTTPIPR</sequence>
<keyword evidence="5" id="KW-1185">Reference proteome</keyword>
<dbReference type="PANTHER" id="PTHR46470">
    <property type="entry name" value="N-ACYLNEURAMINATE-9-PHOSPHATASE"/>
    <property type="match status" value="1"/>
</dbReference>
<dbReference type="PANTHER" id="PTHR46470:SF4">
    <property type="entry name" value="5-AMINO-6-(5-PHOSPHO-D-RIBITYLAMINO)URACIL PHOSPHATASE YIGB"/>
    <property type="match status" value="1"/>
</dbReference>
<dbReference type="GO" id="GO:0016787">
    <property type="term" value="F:hydrolase activity"/>
    <property type="evidence" value="ECO:0007669"/>
    <property type="project" value="UniProtKB-KW"/>
</dbReference>
<evidence type="ECO:0000256" key="1">
    <source>
        <dbReference type="ARBA" id="ARBA00001946"/>
    </source>
</evidence>
<dbReference type="RefSeq" id="WP_087739543.1">
    <property type="nucleotide sequence ID" value="NZ_CYGY02000096.1"/>
</dbReference>
<dbReference type="GO" id="GO:0009231">
    <property type="term" value="P:riboflavin biosynthetic process"/>
    <property type="evidence" value="ECO:0007669"/>
    <property type="project" value="TreeGrafter"/>
</dbReference>
<comment type="cofactor">
    <cofactor evidence="1">
        <name>Mg(2+)</name>
        <dbReference type="ChEBI" id="CHEBI:18420"/>
    </cofactor>
</comment>
<gene>
    <name evidence="4" type="ORF">BN2476_960118</name>
</gene>
<proteinExistence type="predicted"/>
<dbReference type="OrthoDB" id="367448at2"/>
<dbReference type="InterPro" id="IPR036412">
    <property type="entry name" value="HAD-like_sf"/>
</dbReference>
<dbReference type="InterPro" id="IPR051400">
    <property type="entry name" value="HAD-like_hydrolase"/>
</dbReference>
<dbReference type="SFLD" id="SFLDG01129">
    <property type="entry name" value="C1.5:_HAD__Beta-PGM__Phosphata"/>
    <property type="match status" value="1"/>
</dbReference>
<keyword evidence="3" id="KW-0460">Magnesium</keyword>
<dbReference type="InterPro" id="IPR006439">
    <property type="entry name" value="HAD-SF_hydro_IA"/>
</dbReference>